<gene>
    <name evidence="1" type="ORF">CCR94_16385</name>
</gene>
<comment type="caution">
    <text evidence="1">The sequence shown here is derived from an EMBL/GenBank/DDBJ whole genome shotgun (WGS) entry which is preliminary data.</text>
</comment>
<accession>A0A2S6N2Y0</accession>
<evidence type="ECO:0000313" key="1">
    <source>
        <dbReference type="EMBL" id="PPQ28968.1"/>
    </source>
</evidence>
<reference evidence="1 2" key="1">
    <citation type="journal article" date="2018" name="Arch. Microbiol.">
        <title>New insights into the metabolic potential of the phototrophic purple bacterium Rhodopila globiformis DSM 161(T) from its draft genome sequence and evidence for a vanadium-dependent nitrogenase.</title>
        <authorList>
            <person name="Imhoff J.F."/>
            <person name="Rahn T."/>
            <person name="Kunzel S."/>
            <person name="Neulinger S.C."/>
        </authorList>
    </citation>
    <scope>NUCLEOTIDE SEQUENCE [LARGE SCALE GENOMIC DNA]</scope>
    <source>
        <strain evidence="1 2">DSM 16996</strain>
    </source>
</reference>
<name>A0A2S6N2Y0_9HYPH</name>
<protein>
    <submittedName>
        <fullName evidence="1">Uncharacterized protein</fullName>
    </submittedName>
</protein>
<proteinExistence type="predicted"/>
<keyword evidence="2" id="KW-1185">Reference proteome</keyword>
<dbReference type="Proteomes" id="UP000239089">
    <property type="component" value="Unassembled WGS sequence"/>
</dbReference>
<sequence>MKGWKTVLLGLGVAVVSPAVNYIAGIDWTTLGLSPTAGGVIGAAIIGVRALTNSPVFKAG</sequence>
<organism evidence="1 2">
    <name type="scientific">Rhodoblastus sphagnicola</name>
    <dbReference type="NCBI Taxonomy" id="333368"/>
    <lineage>
        <taxon>Bacteria</taxon>
        <taxon>Pseudomonadati</taxon>
        <taxon>Pseudomonadota</taxon>
        <taxon>Alphaproteobacteria</taxon>
        <taxon>Hyphomicrobiales</taxon>
        <taxon>Rhodoblastaceae</taxon>
        <taxon>Rhodoblastus</taxon>
    </lineage>
</organism>
<evidence type="ECO:0000313" key="2">
    <source>
        <dbReference type="Proteomes" id="UP000239089"/>
    </source>
</evidence>
<dbReference type="EMBL" id="NHSJ01000100">
    <property type="protein sequence ID" value="PPQ28968.1"/>
    <property type="molecule type" value="Genomic_DNA"/>
</dbReference>
<dbReference type="AlphaFoldDB" id="A0A2S6N2Y0"/>
<dbReference type="RefSeq" id="WP_104508925.1">
    <property type="nucleotide sequence ID" value="NZ_JACIGC010000011.1"/>
</dbReference>